<feature type="transmembrane region" description="Helical" evidence="2">
    <location>
        <begin position="53"/>
        <end position="71"/>
    </location>
</feature>
<feature type="region of interest" description="Disordered" evidence="1">
    <location>
        <begin position="1"/>
        <end position="32"/>
    </location>
</feature>
<dbReference type="Proteomes" id="UP000283530">
    <property type="component" value="Unassembled WGS sequence"/>
</dbReference>
<keyword evidence="2" id="KW-1133">Transmembrane helix</keyword>
<reference evidence="3 4" key="1">
    <citation type="journal article" date="2019" name="Nat. Plants">
        <title>Stout camphor tree genome fills gaps in understanding of flowering plant genome evolution.</title>
        <authorList>
            <person name="Chaw S.M."/>
            <person name="Liu Y.C."/>
            <person name="Wu Y.W."/>
            <person name="Wang H.Y."/>
            <person name="Lin C.I."/>
            <person name="Wu C.S."/>
            <person name="Ke H.M."/>
            <person name="Chang L.Y."/>
            <person name="Hsu C.Y."/>
            <person name="Yang H.T."/>
            <person name="Sudianto E."/>
            <person name="Hsu M.H."/>
            <person name="Wu K.P."/>
            <person name="Wang L.N."/>
            <person name="Leebens-Mack J.H."/>
            <person name="Tsai I.J."/>
        </authorList>
    </citation>
    <scope>NUCLEOTIDE SEQUENCE [LARGE SCALE GENOMIC DNA]</scope>
    <source>
        <strain evidence="4">cv. Chaw 1501</strain>
        <tissue evidence="3">Young leaves</tissue>
    </source>
</reference>
<dbReference type="EMBL" id="QPKB01000007">
    <property type="protein sequence ID" value="RWR89689.1"/>
    <property type="molecule type" value="Genomic_DNA"/>
</dbReference>
<keyword evidence="2" id="KW-0472">Membrane</keyword>
<proteinExistence type="predicted"/>
<evidence type="ECO:0000313" key="4">
    <source>
        <dbReference type="Proteomes" id="UP000283530"/>
    </source>
</evidence>
<dbReference type="AlphaFoldDB" id="A0A3S3N7D8"/>
<dbReference type="PANTHER" id="PTHR35297">
    <property type="entry name" value="PROTEIN, PUTATIVE-RELATED"/>
    <property type="match status" value="1"/>
</dbReference>
<dbReference type="PANTHER" id="PTHR35297:SF2">
    <property type="entry name" value="PROTEIN, PUTATIVE-RELATED"/>
    <property type="match status" value="1"/>
</dbReference>
<evidence type="ECO:0000313" key="3">
    <source>
        <dbReference type="EMBL" id="RWR89689.1"/>
    </source>
</evidence>
<gene>
    <name evidence="3" type="ORF">CKAN_01875400</name>
</gene>
<organism evidence="3 4">
    <name type="scientific">Cinnamomum micranthum f. kanehirae</name>
    <dbReference type="NCBI Taxonomy" id="337451"/>
    <lineage>
        <taxon>Eukaryota</taxon>
        <taxon>Viridiplantae</taxon>
        <taxon>Streptophyta</taxon>
        <taxon>Embryophyta</taxon>
        <taxon>Tracheophyta</taxon>
        <taxon>Spermatophyta</taxon>
        <taxon>Magnoliopsida</taxon>
        <taxon>Magnoliidae</taxon>
        <taxon>Laurales</taxon>
        <taxon>Lauraceae</taxon>
        <taxon>Cinnamomum</taxon>
    </lineage>
</organism>
<keyword evidence="2" id="KW-0812">Transmembrane</keyword>
<accession>A0A3S3N7D8</accession>
<comment type="caution">
    <text evidence="3">The sequence shown here is derived from an EMBL/GenBank/DDBJ whole genome shotgun (WGS) entry which is preliminary data.</text>
</comment>
<sequence length="140" mass="16215">MQRQSLGSPSKLQVSAGKEERKDEEEEKRKQVEEEVKKADKLLLKATSRIDKSIHLIPVLTIFCFLLLYLASYDPSQKEMANAGVFEGYFRQKDPTEIGEFERLLEMGKSASSTILVGRRTLKEDIRFRPTNLHRKFGYF</sequence>
<name>A0A3S3N7D8_9MAGN</name>
<feature type="compositionally biased region" description="Basic and acidic residues" evidence="1">
    <location>
        <begin position="17"/>
        <end position="32"/>
    </location>
</feature>
<dbReference type="OrthoDB" id="783427at2759"/>
<evidence type="ECO:0000256" key="2">
    <source>
        <dbReference type="SAM" id="Phobius"/>
    </source>
</evidence>
<protein>
    <submittedName>
        <fullName evidence="3">Uncharacterized protein</fullName>
    </submittedName>
</protein>
<evidence type="ECO:0000256" key="1">
    <source>
        <dbReference type="SAM" id="MobiDB-lite"/>
    </source>
</evidence>
<keyword evidence="4" id="KW-1185">Reference proteome</keyword>
<feature type="compositionally biased region" description="Polar residues" evidence="1">
    <location>
        <begin position="1"/>
        <end position="13"/>
    </location>
</feature>